<dbReference type="OrthoDB" id="3763466at2759"/>
<reference evidence="1" key="1">
    <citation type="journal article" date="2020" name="Stud. Mycol.">
        <title>101 Dothideomycetes genomes: a test case for predicting lifestyles and emergence of pathogens.</title>
        <authorList>
            <person name="Haridas S."/>
            <person name="Albert R."/>
            <person name="Binder M."/>
            <person name="Bloem J."/>
            <person name="Labutti K."/>
            <person name="Salamov A."/>
            <person name="Andreopoulos B."/>
            <person name="Baker S."/>
            <person name="Barry K."/>
            <person name="Bills G."/>
            <person name="Bluhm B."/>
            <person name="Cannon C."/>
            <person name="Castanera R."/>
            <person name="Culley D."/>
            <person name="Daum C."/>
            <person name="Ezra D."/>
            <person name="Gonzalez J."/>
            <person name="Henrissat B."/>
            <person name="Kuo A."/>
            <person name="Liang C."/>
            <person name="Lipzen A."/>
            <person name="Lutzoni F."/>
            <person name="Magnuson J."/>
            <person name="Mondo S."/>
            <person name="Nolan M."/>
            <person name="Ohm R."/>
            <person name="Pangilinan J."/>
            <person name="Park H.-J."/>
            <person name="Ramirez L."/>
            <person name="Alfaro M."/>
            <person name="Sun H."/>
            <person name="Tritt A."/>
            <person name="Yoshinaga Y."/>
            <person name="Zwiers L.-H."/>
            <person name="Turgeon B."/>
            <person name="Goodwin S."/>
            <person name="Spatafora J."/>
            <person name="Crous P."/>
            <person name="Grigoriev I."/>
        </authorList>
    </citation>
    <scope>NUCLEOTIDE SEQUENCE</scope>
    <source>
        <strain evidence="1">CBS 119687</strain>
    </source>
</reference>
<gene>
    <name evidence="1" type="ORF">P153DRAFT_370296</name>
</gene>
<dbReference type="RefSeq" id="XP_033519365.1">
    <property type="nucleotide sequence ID" value="XM_033669010.1"/>
</dbReference>
<dbReference type="EMBL" id="ML977517">
    <property type="protein sequence ID" value="KAF2124972.1"/>
    <property type="molecule type" value="Genomic_DNA"/>
</dbReference>
<keyword evidence="2" id="KW-1185">Reference proteome</keyword>
<organism evidence="1 2">
    <name type="scientific">Dothidotthia symphoricarpi CBS 119687</name>
    <dbReference type="NCBI Taxonomy" id="1392245"/>
    <lineage>
        <taxon>Eukaryota</taxon>
        <taxon>Fungi</taxon>
        <taxon>Dikarya</taxon>
        <taxon>Ascomycota</taxon>
        <taxon>Pezizomycotina</taxon>
        <taxon>Dothideomycetes</taxon>
        <taxon>Pleosporomycetidae</taxon>
        <taxon>Pleosporales</taxon>
        <taxon>Dothidotthiaceae</taxon>
        <taxon>Dothidotthia</taxon>
    </lineage>
</organism>
<dbReference type="GeneID" id="54409442"/>
<sequence length="239" mass="28159">MCSRLPREVRDMIYAQIWDGNYLYDTYSGMKTHFQTPCYWSEVFSNDRPYLPHVVKREFVGLKATREIVEAWYTAMEGVPTHYHPRMVMRKANDIDFLFADPFGTHIEPVKFLRKLKIILNINQLALEDGGSIDVESRMKQFAPLLTIRKKKGFRMTVVLSQQKVILNLWPVVFSVFKPTLEAFEKEGGHVRICFNHHSPHASDYYLSPECTSMLKDIDPNDQKWKATFIKRFDDELEW</sequence>
<protein>
    <submittedName>
        <fullName evidence="1">Uncharacterized protein</fullName>
    </submittedName>
</protein>
<name>A0A6A5ZZ06_9PLEO</name>
<accession>A0A6A5ZZ06</accession>
<proteinExistence type="predicted"/>
<evidence type="ECO:0000313" key="2">
    <source>
        <dbReference type="Proteomes" id="UP000799771"/>
    </source>
</evidence>
<dbReference type="Proteomes" id="UP000799771">
    <property type="component" value="Unassembled WGS sequence"/>
</dbReference>
<dbReference type="AlphaFoldDB" id="A0A6A5ZZ06"/>
<evidence type="ECO:0000313" key="1">
    <source>
        <dbReference type="EMBL" id="KAF2124972.1"/>
    </source>
</evidence>